<proteinExistence type="predicted"/>
<gene>
    <name evidence="1" type="ORF">CDAR_223171</name>
</gene>
<organism evidence="1 2">
    <name type="scientific">Caerostris darwini</name>
    <dbReference type="NCBI Taxonomy" id="1538125"/>
    <lineage>
        <taxon>Eukaryota</taxon>
        <taxon>Metazoa</taxon>
        <taxon>Ecdysozoa</taxon>
        <taxon>Arthropoda</taxon>
        <taxon>Chelicerata</taxon>
        <taxon>Arachnida</taxon>
        <taxon>Araneae</taxon>
        <taxon>Araneomorphae</taxon>
        <taxon>Entelegynae</taxon>
        <taxon>Araneoidea</taxon>
        <taxon>Araneidae</taxon>
        <taxon>Caerostris</taxon>
    </lineage>
</organism>
<evidence type="ECO:0000313" key="1">
    <source>
        <dbReference type="EMBL" id="GIX78902.1"/>
    </source>
</evidence>
<sequence>MLMRDALLFLKFVWKKTFSRYPVDVVERRLAVDRRNVDARRFTSTRYLVDVDERQLAVDRRNVDVRRFVISEICMEEDFL</sequence>
<accession>A0AAV4N2F6</accession>
<dbReference type="Proteomes" id="UP001054837">
    <property type="component" value="Unassembled WGS sequence"/>
</dbReference>
<feature type="non-terminal residue" evidence="1">
    <location>
        <position position="80"/>
    </location>
</feature>
<dbReference type="AlphaFoldDB" id="A0AAV4N2F6"/>
<comment type="caution">
    <text evidence="1">The sequence shown here is derived from an EMBL/GenBank/DDBJ whole genome shotgun (WGS) entry which is preliminary data.</text>
</comment>
<evidence type="ECO:0000313" key="2">
    <source>
        <dbReference type="Proteomes" id="UP001054837"/>
    </source>
</evidence>
<protein>
    <submittedName>
        <fullName evidence="1">Uncharacterized protein</fullName>
    </submittedName>
</protein>
<dbReference type="EMBL" id="BPLQ01001139">
    <property type="protein sequence ID" value="GIX78902.1"/>
    <property type="molecule type" value="Genomic_DNA"/>
</dbReference>
<reference evidence="1 2" key="1">
    <citation type="submission" date="2021-06" db="EMBL/GenBank/DDBJ databases">
        <title>Caerostris darwini draft genome.</title>
        <authorList>
            <person name="Kono N."/>
            <person name="Arakawa K."/>
        </authorList>
    </citation>
    <scope>NUCLEOTIDE SEQUENCE [LARGE SCALE GENOMIC DNA]</scope>
</reference>
<name>A0AAV4N2F6_9ARAC</name>
<keyword evidence="2" id="KW-1185">Reference proteome</keyword>